<protein>
    <submittedName>
        <fullName evidence="1">Uncharacterized protein</fullName>
    </submittedName>
</protein>
<dbReference type="InterPro" id="IPR038765">
    <property type="entry name" value="Papain-like_cys_pep_sf"/>
</dbReference>
<dbReference type="EMBL" id="JAUHHV010000011">
    <property type="protein sequence ID" value="KAK1407597.1"/>
    <property type="molecule type" value="Genomic_DNA"/>
</dbReference>
<keyword evidence="2" id="KW-1185">Reference proteome</keyword>
<organism evidence="1 2">
    <name type="scientific">Tagetes erecta</name>
    <name type="common">African marigold</name>
    <dbReference type="NCBI Taxonomy" id="13708"/>
    <lineage>
        <taxon>Eukaryota</taxon>
        <taxon>Viridiplantae</taxon>
        <taxon>Streptophyta</taxon>
        <taxon>Embryophyta</taxon>
        <taxon>Tracheophyta</taxon>
        <taxon>Spermatophyta</taxon>
        <taxon>Magnoliopsida</taxon>
        <taxon>eudicotyledons</taxon>
        <taxon>Gunneridae</taxon>
        <taxon>Pentapetalae</taxon>
        <taxon>asterids</taxon>
        <taxon>campanulids</taxon>
        <taxon>Asterales</taxon>
        <taxon>Asteraceae</taxon>
        <taxon>Asteroideae</taxon>
        <taxon>Heliantheae alliance</taxon>
        <taxon>Tageteae</taxon>
        <taxon>Tagetes</taxon>
    </lineage>
</organism>
<name>A0AAD8NG16_TARER</name>
<evidence type="ECO:0000313" key="2">
    <source>
        <dbReference type="Proteomes" id="UP001229421"/>
    </source>
</evidence>
<comment type="caution">
    <text evidence="1">The sequence shown here is derived from an EMBL/GenBank/DDBJ whole genome shotgun (WGS) entry which is preliminary data.</text>
</comment>
<evidence type="ECO:0000313" key="1">
    <source>
        <dbReference type="EMBL" id="KAK1407597.1"/>
    </source>
</evidence>
<sequence length="109" mass="12397">MRVIESLHYIATGDLLTLFGQYLLDYDILNKKPRGEKPIKALDFISKTNGDGWMTVESDNEAALREVVWRQPVVASIDGRYLMNYQAGDMLSFNLKFMLGVSNCLIMMS</sequence>
<dbReference type="SUPFAM" id="SSF54001">
    <property type="entry name" value="Cysteine proteinases"/>
    <property type="match status" value="1"/>
</dbReference>
<gene>
    <name evidence="1" type="ORF">QVD17_39217</name>
</gene>
<proteinExistence type="predicted"/>
<accession>A0AAD8NG16</accession>
<reference evidence="1" key="1">
    <citation type="journal article" date="2023" name="bioRxiv">
        <title>Improved chromosome-level genome assembly for marigold (Tagetes erecta).</title>
        <authorList>
            <person name="Jiang F."/>
            <person name="Yuan L."/>
            <person name="Wang S."/>
            <person name="Wang H."/>
            <person name="Xu D."/>
            <person name="Wang A."/>
            <person name="Fan W."/>
        </authorList>
    </citation>
    <scope>NUCLEOTIDE SEQUENCE</scope>
    <source>
        <strain evidence="1">WSJ</strain>
        <tissue evidence="1">Leaf</tissue>
    </source>
</reference>
<dbReference type="AlphaFoldDB" id="A0AAD8NG16"/>
<dbReference type="Proteomes" id="UP001229421">
    <property type="component" value="Unassembled WGS sequence"/>
</dbReference>